<proteinExistence type="inferred from homology"/>
<keyword evidence="3" id="KW-0560">Oxidoreductase</keyword>
<dbReference type="InterPro" id="IPR013785">
    <property type="entry name" value="Aldolase_TIM"/>
</dbReference>
<dbReference type="FunFam" id="3.20.20.70:FF:000059">
    <property type="entry name" value="N-ethylmaleimide reductase, FMN-linked"/>
    <property type="match status" value="1"/>
</dbReference>
<evidence type="ECO:0000256" key="1">
    <source>
        <dbReference type="ARBA" id="ARBA00001917"/>
    </source>
</evidence>
<dbReference type="Gene3D" id="3.20.20.70">
    <property type="entry name" value="Aldolase class I"/>
    <property type="match status" value="1"/>
</dbReference>
<accession>A0AAW2ZG03</accession>
<evidence type="ECO:0000256" key="3">
    <source>
        <dbReference type="ARBA" id="ARBA00023002"/>
    </source>
</evidence>
<dbReference type="CDD" id="cd02933">
    <property type="entry name" value="OYE_like_FMN"/>
    <property type="match status" value="1"/>
</dbReference>
<dbReference type="Proteomes" id="UP001431209">
    <property type="component" value="Unassembled WGS sequence"/>
</dbReference>
<evidence type="ECO:0000259" key="4">
    <source>
        <dbReference type="Pfam" id="PF00724"/>
    </source>
</evidence>
<evidence type="ECO:0000313" key="7">
    <source>
        <dbReference type="Proteomes" id="UP001431209"/>
    </source>
</evidence>
<dbReference type="PANTHER" id="PTHR22893">
    <property type="entry name" value="NADH OXIDOREDUCTASE-RELATED"/>
    <property type="match status" value="1"/>
</dbReference>
<protein>
    <submittedName>
        <fullName evidence="6">12-oxophytodienoate reductase</fullName>
    </submittedName>
    <submittedName>
        <fullName evidence="5">Flavin oxidoreductase</fullName>
    </submittedName>
</protein>
<evidence type="ECO:0000313" key="5">
    <source>
        <dbReference type="EMBL" id="KAL0482501.1"/>
    </source>
</evidence>
<name>A0AAW2ZG03_9EUKA</name>
<feature type="domain" description="NADH:flavin oxidoreductase/NADH oxidase N-terminal" evidence="4">
    <location>
        <begin position="13"/>
        <end position="365"/>
    </location>
</feature>
<dbReference type="GO" id="GO:0016628">
    <property type="term" value="F:oxidoreductase activity, acting on the CH-CH group of donors, NAD or NADP as acceptor"/>
    <property type="evidence" value="ECO:0007669"/>
    <property type="project" value="UniProtKB-ARBA"/>
</dbReference>
<dbReference type="InterPro" id="IPR001155">
    <property type="entry name" value="OxRdtase_FMN_N"/>
</dbReference>
<dbReference type="InterPro" id="IPR045247">
    <property type="entry name" value="Oye-like"/>
</dbReference>
<comment type="similarity">
    <text evidence="2">Belongs to the NADH:flavin oxidoreductase/NADH oxidase family.</text>
</comment>
<dbReference type="GO" id="GO:0005829">
    <property type="term" value="C:cytosol"/>
    <property type="evidence" value="ECO:0007669"/>
    <property type="project" value="UniProtKB-ARBA"/>
</dbReference>
<dbReference type="EMBL" id="JAOPGA020001435">
    <property type="protein sequence ID" value="KAL0488375.1"/>
    <property type="molecule type" value="Genomic_DNA"/>
</dbReference>
<dbReference type="EMBL" id="JAOPGA020000863">
    <property type="protein sequence ID" value="KAL0482501.1"/>
    <property type="molecule type" value="Genomic_DNA"/>
</dbReference>
<gene>
    <name evidence="5" type="ORF">AKO1_002740</name>
    <name evidence="6" type="ORF">AKO1_015539</name>
</gene>
<evidence type="ECO:0000313" key="6">
    <source>
        <dbReference type="EMBL" id="KAL0488375.1"/>
    </source>
</evidence>
<dbReference type="SUPFAM" id="SSF51395">
    <property type="entry name" value="FMN-linked oxidoreductases"/>
    <property type="match status" value="1"/>
</dbReference>
<reference evidence="6 7" key="1">
    <citation type="submission" date="2024-03" db="EMBL/GenBank/DDBJ databases">
        <title>The Acrasis kona genome and developmental transcriptomes reveal deep origins of eukaryotic multicellular pathways.</title>
        <authorList>
            <person name="Sheikh S."/>
            <person name="Fu C.-J."/>
            <person name="Brown M.W."/>
            <person name="Baldauf S.L."/>
        </authorList>
    </citation>
    <scope>NUCLEOTIDE SEQUENCE [LARGE SCALE GENOMIC DNA]</scope>
    <source>
        <strain evidence="6 7">ATCC MYA-3509</strain>
    </source>
</reference>
<comment type="cofactor">
    <cofactor evidence="1">
        <name>FMN</name>
        <dbReference type="ChEBI" id="CHEBI:58210"/>
    </cofactor>
</comment>
<dbReference type="GO" id="GO:0010181">
    <property type="term" value="F:FMN binding"/>
    <property type="evidence" value="ECO:0007669"/>
    <property type="project" value="InterPro"/>
</dbReference>
<keyword evidence="7" id="KW-1185">Reference proteome</keyword>
<organism evidence="6 7">
    <name type="scientific">Acrasis kona</name>
    <dbReference type="NCBI Taxonomy" id="1008807"/>
    <lineage>
        <taxon>Eukaryota</taxon>
        <taxon>Discoba</taxon>
        <taxon>Heterolobosea</taxon>
        <taxon>Tetramitia</taxon>
        <taxon>Eutetramitia</taxon>
        <taxon>Acrasidae</taxon>
        <taxon>Acrasis</taxon>
    </lineage>
</organism>
<evidence type="ECO:0000256" key="2">
    <source>
        <dbReference type="ARBA" id="ARBA00005979"/>
    </source>
</evidence>
<comment type="caution">
    <text evidence="6">The sequence shown here is derived from an EMBL/GenBank/DDBJ whole genome shotgun (WGS) entry which is preliminary data.</text>
</comment>
<dbReference type="Pfam" id="PF00724">
    <property type="entry name" value="Oxidored_FMN"/>
    <property type="match status" value="1"/>
</dbReference>
<dbReference type="AlphaFoldDB" id="A0AAW2ZG03"/>
<dbReference type="PANTHER" id="PTHR22893:SF91">
    <property type="entry name" value="NADPH DEHYDROGENASE 2-RELATED"/>
    <property type="match status" value="1"/>
</dbReference>
<sequence length="390" mass="43466">MSSLTKQERADSKLFKPITLGSVHLDHRIVMAPLTRFRSPNAVPTPLVAEYYSQRTTKGGLIISEATFISTTAGMYPNAPGIYTQEQIDAWKIITDAVHKKGGKIFCQLWQVGRASNSVLLGQKAYSSSAIAISGINNLTGKPQEVPKEMTHQDIKQVTSEYVQAAKNSLLAGFDGVEIHNANGYLLDQFLQDNINQRTDEYGGSIQNRARFTLEVVDAVVAAIGADKVGIRFSPFGFFQDAKDSDPVSHFEYVCEMIEPKQLAYVHILEPRSDLVVSNEDEKMNILKEAAQKRGVTDLLKIQDEISLKPFKRVLKNTPLLSAGSYNLNNPFEPVEKGDVDGVVYGRYFISNPDLVKRIREGIELTKYDRSTFYTSGEVGYTTWPEHSDM</sequence>